<accession>A0A8J6P600</accession>
<sequence>MLLAKGKITHDMIALLDKWRHSGFNVFFGPRILPRQEKSMENLARYIIRASFSQEKMTYHREAGQVEYQSKDGKETKVFDVLEWLAAMSSHVPNKGEQMARYYGYYSNVARGKRKKTDADDKIPCILEPELTDKAFRKDWARLIQKIYPIEFP</sequence>
<reference evidence="2 3" key="1">
    <citation type="submission" date="2020-08" db="EMBL/GenBank/DDBJ databases">
        <title>Bridging the membrane lipid divide: bacteria of the FCB group superphylum have the potential to synthesize archaeal ether lipids.</title>
        <authorList>
            <person name="Villanueva L."/>
            <person name="Von Meijenfeldt F.A.B."/>
            <person name="Westbye A.B."/>
            <person name="Yadav S."/>
            <person name="Hopmans E.C."/>
            <person name="Dutilh B.E."/>
            <person name="Sinninghe Damste J.S."/>
        </authorList>
    </citation>
    <scope>NUCLEOTIDE SEQUENCE [LARGE SCALE GENOMIC DNA]</scope>
    <source>
        <strain evidence="2">NIOZ-UU17</strain>
    </source>
</reference>
<protein>
    <submittedName>
        <fullName evidence="2">Transposase</fullName>
    </submittedName>
</protein>
<dbReference type="Pfam" id="PF04986">
    <property type="entry name" value="Y2_Tnp"/>
    <property type="match status" value="1"/>
</dbReference>
<dbReference type="Proteomes" id="UP000605201">
    <property type="component" value="Unassembled WGS sequence"/>
</dbReference>
<evidence type="ECO:0000313" key="2">
    <source>
        <dbReference type="EMBL" id="MBC8434312.1"/>
    </source>
</evidence>
<dbReference type="EMBL" id="JACNIG010000413">
    <property type="protein sequence ID" value="MBC8434312.1"/>
    <property type="molecule type" value="Genomic_DNA"/>
</dbReference>
<gene>
    <name evidence="2" type="ORF">H8D96_20580</name>
</gene>
<proteinExistence type="predicted"/>
<dbReference type="GO" id="GO:0004803">
    <property type="term" value="F:transposase activity"/>
    <property type="evidence" value="ECO:0007669"/>
    <property type="project" value="InterPro"/>
</dbReference>
<dbReference type="GO" id="GO:0003677">
    <property type="term" value="F:DNA binding"/>
    <property type="evidence" value="ECO:0007669"/>
    <property type="project" value="InterPro"/>
</dbReference>
<organism evidence="2 3">
    <name type="scientific">Candidatus Desulfatibia vada</name>
    <dbReference type="NCBI Taxonomy" id="2841696"/>
    <lineage>
        <taxon>Bacteria</taxon>
        <taxon>Pseudomonadati</taxon>
        <taxon>Thermodesulfobacteriota</taxon>
        <taxon>Desulfobacteria</taxon>
        <taxon>Desulfobacterales</taxon>
        <taxon>Desulfobacterales incertae sedis</taxon>
        <taxon>Candidatus Desulfatibia</taxon>
    </lineage>
</organism>
<dbReference type="InterPro" id="IPR007069">
    <property type="entry name" value="Transposase_32"/>
</dbReference>
<name>A0A8J6P600_9BACT</name>
<feature type="domain" description="Transposase IS801/IS1294" evidence="1">
    <location>
        <begin position="11"/>
        <end position="109"/>
    </location>
</feature>
<dbReference type="GO" id="GO:0006313">
    <property type="term" value="P:DNA transposition"/>
    <property type="evidence" value="ECO:0007669"/>
    <property type="project" value="InterPro"/>
</dbReference>
<dbReference type="AlphaFoldDB" id="A0A8J6P600"/>
<comment type="caution">
    <text evidence="2">The sequence shown here is derived from an EMBL/GenBank/DDBJ whole genome shotgun (WGS) entry which is preliminary data.</text>
</comment>
<evidence type="ECO:0000313" key="3">
    <source>
        <dbReference type="Proteomes" id="UP000605201"/>
    </source>
</evidence>
<evidence type="ECO:0000259" key="1">
    <source>
        <dbReference type="Pfam" id="PF04986"/>
    </source>
</evidence>